<evidence type="ECO:0000313" key="11">
    <source>
        <dbReference type="Proteomes" id="UP000186817"/>
    </source>
</evidence>
<evidence type="ECO:0000256" key="5">
    <source>
        <dbReference type="ARBA" id="ARBA00048202"/>
    </source>
</evidence>
<feature type="transmembrane region" description="Helical" evidence="8">
    <location>
        <begin position="966"/>
        <end position="989"/>
    </location>
</feature>
<reference evidence="10 11" key="1">
    <citation type="submission" date="2016-02" db="EMBL/GenBank/DDBJ databases">
        <title>Genome analysis of coral dinoflagellate symbionts highlights evolutionary adaptations to a symbiotic lifestyle.</title>
        <authorList>
            <person name="Aranda M."/>
            <person name="Li Y."/>
            <person name="Liew Y.J."/>
            <person name="Baumgarten S."/>
            <person name="Simakov O."/>
            <person name="Wilson M."/>
            <person name="Piel J."/>
            <person name="Ashoor H."/>
            <person name="Bougouffa S."/>
            <person name="Bajic V.B."/>
            <person name="Ryu T."/>
            <person name="Ravasi T."/>
            <person name="Bayer T."/>
            <person name="Micklem G."/>
            <person name="Kim H."/>
            <person name="Bhak J."/>
            <person name="Lajeunesse T.C."/>
            <person name="Voolstra C.R."/>
        </authorList>
    </citation>
    <scope>NUCLEOTIDE SEQUENCE [LARGE SCALE GENOMIC DNA]</scope>
    <source>
        <strain evidence="10 11">CCMP2467</strain>
    </source>
</reference>
<dbReference type="SUPFAM" id="SSF54534">
    <property type="entry name" value="FKBP-like"/>
    <property type="match status" value="1"/>
</dbReference>
<evidence type="ECO:0000256" key="2">
    <source>
        <dbReference type="ARBA" id="ARBA00022857"/>
    </source>
</evidence>
<dbReference type="GO" id="GO:0005743">
    <property type="term" value="C:mitochondrial inner membrane"/>
    <property type="evidence" value="ECO:0007669"/>
    <property type="project" value="TreeGrafter"/>
</dbReference>
<dbReference type="PANTHER" id="PTHR10160:SF19">
    <property type="entry name" value="PROTON-TRANSLOCATING NAD(P)(+) TRANSHYDROGENASE"/>
    <property type="match status" value="1"/>
</dbReference>
<proteinExistence type="predicted"/>
<dbReference type="Pfam" id="PF00254">
    <property type="entry name" value="FKBP_C"/>
    <property type="match status" value="1"/>
</dbReference>
<feature type="domain" description="PPIase FKBP-type" evidence="9">
    <location>
        <begin position="1414"/>
        <end position="1496"/>
    </location>
</feature>
<evidence type="ECO:0000256" key="1">
    <source>
        <dbReference type="ARBA" id="ARBA00022741"/>
    </source>
</evidence>
<evidence type="ECO:0000256" key="8">
    <source>
        <dbReference type="SAM" id="Phobius"/>
    </source>
</evidence>
<feature type="region of interest" description="Disordered" evidence="7">
    <location>
        <begin position="241"/>
        <end position="287"/>
    </location>
</feature>
<keyword evidence="6" id="KW-0413">Isomerase</keyword>
<keyword evidence="8" id="KW-0472">Membrane</keyword>
<dbReference type="PROSITE" id="PS50059">
    <property type="entry name" value="FKBP_PPIASE"/>
    <property type="match status" value="1"/>
</dbReference>
<evidence type="ECO:0000256" key="3">
    <source>
        <dbReference type="ARBA" id="ARBA00022967"/>
    </source>
</evidence>
<feature type="transmembrane region" description="Helical" evidence="8">
    <location>
        <begin position="1129"/>
        <end position="1157"/>
    </location>
</feature>
<dbReference type="GO" id="GO:0006740">
    <property type="term" value="P:NADPH regeneration"/>
    <property type="evidence" value="ECO:0007669"/>
    <property type="project" value="TreeGrafter"/>
</dbReference>
<dbReference type="SUPFAM" id="SSF51735">
    <property type="entry name" value="NAD(P)-binding Rossmann-fold domains"/>
    <property type="match status" value="1"/>
</dbReference>
<dbReference type="Pfam" id="PF01262">
    <property type="entry name" value="AlaDh_PNT_C"/>
    <property type="match status" value="1"/>
</dbReference>
<accession>A0A1Q9EJ53</accession>
<dbReference type="SUPFAM" id="SSF52283">
    <property type="entry name" value="Formate/glycerate dehydrogenase catalytic domain-like"/>
    <property type="match status" value="1"/>
</dbReference>
<dbReference type="InterPro" id="IPR034300">
    <property type="entry name" value="PNTB-like"/>
</dbReference>
<keyword evidence="4" id="KW-0520">NAD</keyword>
<keyword evidence="2" id="KW-0521">NADP</keyword>
<dbReference type="InterPro" id="IPR007698">
    <property type="entry name" value="AlaDH/PNT_NAD(H)-bd"/>
</dbReference>
<dbReference type="OrthoDB" id="37244at2759"/>
<dbReference type="InterPro" id="IPR001179">
    <property type="entry name" value="PPIase_FKBP_dom"/>
</dbReference>
<comment type="catalytic activity">
    <reaction evidence="6">
        <text>[protein]-peptidylproline (omega=180) = [protein]-peptidylproline (omega=0)</text>
        <dbReference type="Rhea" id="RHEA:16237"/>
        <dbReference type="Rhea" id="RHEA-COMP:10747"/>
        <dbReference type="Rhea" id="RHEA-COMP:10748"/>
        <dbReference type="ChEBI" id="CHEBI:83833"/>
        <dbReference type="ChEBI" id="CHEBI:83834"/>
        <dbReference type="EC" id="5.2.1.8"/>
    </reaction>
</comment>
<feature type="transmembrane region" description="Helical" evidence="8">
    <location>
        <begin position="923"/>
        <end position="946"/>
    </location>
</feature>
<feature type="transmembrane region" description="Helical" evidence="8">
    <location>
        <begin position="1027"/>
        <end position="1045"/>
    </location>
</feature>
<evidence type="ECO:0000256" key="7">
    <source>
        <dbReference type="SAM" id="MobiDB-lite"/>
    </source>
</evidence>
<organism evidence="10 11">
    <name type="scientific">Symbiodinium microadriaticum</name>
    <name type="common">Dinoflagellate</name>
    <name type="synonym">Zooxanthella microadriatica</name>
    <dbReference type="NCBI Taxonomy" id="2951"/>
    <lineage>
        <taxon>Eukaryota</taxon>
        <taxon>Sar</taxon>
        <taxon>Alveolata</taxon>
        <taxon>Dinophyceae</taxon>
        <taxon>Suessiales</taxon>
        <taxon>Symbiodiniaceae</taxon>
        <taxon>Symbiodinium</taxon>
    </lineage>
</organism>
<dbReference type="GO" id="GO:0008750">
    <property type="term" value="F:proton-translocating NAD(P)+ transhydrogenase activity"/>
    <property type="evidence" value="ECO:0007669"/>
    <property type="project" value="UniProtKB-EC"/>
</dbReference>
<keyword evidence="8" id="KW-1133">Transmembrane helix</keyword>
<feature type="compositionally biased region" description="Basic and acidic residues" evidence="7">
    <location>
        <begin position="384"/>
        <end position="395"/>
    </location>
</feature>
<dbReference type="InterPro" id="IPR019399">
    <property type="entry name" value="Parkin_co-regulated_protein"/>
</dbReference>
<dbReference type="EC" id="5.2.1.8" evidence="6"/>
<dbReference type="InterPro" id="IPR036291">
    <property type="entry name" value="NAD(P)-bd_dom_sf"/>
</dbReference>
<keyword evidence="1" id="KW-0547">Nucleotide-binding</keyword>
<dbReference type="GO" id="GO:0050661">
    <property type="term" value="F:NADP binding"/>
    <property type="evidence" value="ECO:0007669"/>
    <property type="project" value="TreeGrafter"/>
</dbReference>
<keyword evidence="8" id="KW-0812">Transmembrane</keyword>
<dbReference type="PANTHER" id="PTHR10160">
    <property type="entry name" value="NAD(P) TRANSHYDROGENASE"/>
    <property type="match status" value="1"/>
</dbReference>
<feature type="transmembrane region" description="Helical" evidence="8">
    <location>
        <begin position="995"/>
        <end position="1015"/>
    </location>
</feature>
<feature type="compositionally biased region" description="Polar residues" evidence="7">
    <location>
        <begin position="396"/>
        <end position="405"/>
    </location>
</feature>
<evidence type="ECO:0000259" key="9">
    <source>
        <dbReference type="PROSITE" id="PS50059"/>
    </source>
</evidence>
<dbReference type="GO" id="GO:0003755">
    <property type="term" value="F:peptidyl-prolyl cis-trans isomerase activity"/>
    <property type="evidence" value="ECO:0007669"/>
    <property type="project" value="UniProtKB-KW"/>
</dbReference>
<feature type="region of interest" description="Disordered" evidence="7">
    <location>
        <begin position="355"/>
        <end position="471"/>
    </location>
</feature>
<dbReference type="GO" id="GO:0005886">
    <property type="term" value="C:plasma membrane"/>
    <property type="evidence" value="ECO:0007669"/>
    <property type="project" value="UniProtKB-SubCell"/>
</dbReference>
<evidence type="ECO:0000313" key="10">
    <source>
        <dbReference type="EMBL" id="OLQ07398.1"/>
    </source>
</evidence>
<name>A0A1Q9EJ53_SYMMI</name>
<dbReference type="SMART" id="SM01003">
    <property type="entry name" value="AlaDh_PNT_N"/>
    <property type="match status" value="1"/>
</dbReference>
<dbReference type="Pfam" id="PF02233">
    <property type="entry name" value="PNTB"/>
    <property type="match status" value="1"/>
</dbReference>
<keyword evidence="3" id="KW-1278">Translocase</keyword>
<dbReference type="Pfam" id="PF10274">
    <property type="entry name" value="ParcG"/>
    <property type="match status" value="1"/>
</dbReference>
<evidence type="ECO:0000256" key="6">
    <source>
        <dbReference type="PROSITE-ProRule" id="PRU00277"/>
    </source>
</evidence>
<keyword evidence="6" id="KW-0697">Rotamase</keyword>
<comment type="caution">
    <text evidence="10">The sequence shown here is derived from an EMBL/GenBank/DDBJ whole genome shotgun (WGS) entry which is preliminary data.</text>
</comment>
<feature type="transmembrane region" description="Helical" evidence="8">
    <location>
        <begin position="869"/>
        <end position="891"/>
    </location>
</feature>
<dbReference type="EMBL" id="LSRX01000139">
    <property type="protein sequence ID" value="OLQ07398.1"/>
    <property type="molecule type" value="Genomic_DNA"/>
</dbReference>
<dbReference type="Proteomes" id="UP000186817">
    <property type="component" value="Unassembled WGS sequence"/>
</dbReference>
<dbReference type="InterPro" id="IPR046357">
    <property type="entry name" value="PPIase_dom_sf"/>
</dbReference>
<dbReference type="Gene3D" id="3.10.50.40">
    <property type="match status" value="1"/>
</dbReference>
<comment type="catalytic activity">
    <reaction evidence="5">
        <text>NAD(+) + NADPH + H(+)(in) = NADH + NADP(+) + H(+)(out)</text>
        <dbReference type="Rhea" id="RHEA:47992"/>
        <dbReference type="ChEBI" id="CHEBI:15378"/>
        <dbReference type="ChEBI" id="CHEBI:57540"/>
        <dbReference type="ChEBI" id="CHEBI:57783"/>
        <dbReference type="ChEBI" id="CHEBI:57945"/>
        <dbReference type="ChEBI" id="CHEBI:58349"/>
        <dbReference type="EC" id="7.1.1.1"/>
    </reaction>
</comment>
<feature type="transmembrane region" description="Helical" evidence="8">
    <location>
        <begin position="898"/>
        <end position="917"/>
    </location>
</feature>
<gene>
    <name evidence="10" type="primary">pntA</name>
    <name evidence="10" type="ORF">AK812_SmicGene9185</name>
</gene>
<dbReference type="Gene3D" id="3.40.50.720">
    <property type="entry name" value="NAD(P)-binding Rossmann-like Domain"/>
    <property type="match status" value="2"/>
</dbReference>
<dbReference type="SMART" id="SM01002">
    <property type="entry name" value="AlaDh_PNT_C"/>
    <property type="match status" value="1"/>
</dbReference>
<keyword evidence="11" id="KW-1185">Reference proteome</keyword>
<sequence length="1505" mass="159431">MQSWRQDMLNAARGKDIPTMCKAINTLQLMLRVEPRCGELLVPYYRQLLPAFNLYFRSTKNIGDAMDYSQRKRENVGELIAETLEILERSGGEDAFINIKKQPPSVALQCFADDVHIPGLGDMDAAEGDLAFSCGRQSRQQQQAMAMQHFQQIMESQKTVTKWGYWALQTASYEFMTIVSFRIETQHFIQKYSEDKIKAGTWDLFRSASAAAMKAIIPAAEDGINPEAEVCFTSTSVLTSTSGRRRRPPTLPTSFIWPPATAARKDSSKQGGSAGSWTDAKGESRRPGAVAWLASTRSATPAFLQSQPQPEGSRPFNFIISSDPAASVADAAAGALPRHVRCDREATARWSIFSRRTSHEPKKAKISVTGRRMNPLPLRAPATLEDHCQAEERSESPSTAASSEVSGAARDGLRDGKDRHKATSAPRGLAQNRRNSRPRSGSNKVKRGSRENLLSLTADVGRRPRSGSCNKVKRCGSRENFSASVTGYKIVVEAGAGAKSGIPDSAYKAINPPPEGELKGYGGKMLVAWVGRRLPEGETYVKAAQDAKVTLVDTTAVPRITIAQKMDVLSSQAPVQRALQFLDALAAHIAAKCAGHRAVLEGAYAFERFYQGEITAAGKYPPCHTMVLGVGVAGLAVRFPVKSMGGKWISVDFKEDGAGSGGYAKESSKEFQEAQKATFHKHCKEVDIIISTAAIPGRKSPVLIEDYMVKDMKPGSVIIDLAAMGGGNCTLTKSGEKYTTDNGVTIVGYTDLAGRMGEQASAMYATNMMHMVNHITGKEGAPAFMPNVNKALESDQGDIIVKSIVCCKDGQAVVAPPPPDPTPVKKKEPKAAKAEVIIDPEKEARQTSGIVAGTSALAIGASMGGDPGFIAMLNTFGLAGAAGYQAVWGVTHALHTPLMAVTNAISGLTAAGGLMLMGTGGGVMAQGLAQASVAISAVNIAGGFLVTKRMLDLFRKPGEADYTSIYLLPAAGLAVVPFALPTAAVSPMALPQTVAAFHALVGGAAVATCLGSHLIHPHAALGHKVGAMLGNAIGGITLTGSLIAFGKLNGNLGSKPFNLPNKNMLNAGMAASQLGMLGIFCATDSAGLGTALMYSTTALSSVMGVHLVGSVGGGDMPCCITVLNSYSGWALVAEGMLLGSPTLTVVGSLIGFSGAILTKIMCDAMNRDILNVIFGGMAMAPPKKEGAVEVKEHRETKPEQVADLLLDAKEHRVTPTGISVSKEQKAVLEPQSFSFEDLLHGSAMPEGMEPWTKIFESLGRGDRLPVQQLKQMMDASGMSGEMTSAYIDPELRSELGNQTVKEGIANITGNAELLMKAVQQDPMVQQLAAVSPDMAQVINSPDALKKILSPEVLEKVHSGQMPDEASMQAILDSASGAHVQKAVPTASPASLVVDGGLRLKQVRAGDGKTFPSPGDTVSVYYAGYLTDGKLFDHGSFSFVMGSSQVIRGWEVALKHMSLGQRAVVQVPAELGYGSSGEGPVPPNSDLLFDVDLRAINKLQAPFLAV</sequence>
<protein>
    <recommendedName>
        <fullName evidence="6">peptidylprolyl isomerase</fullName>
        <ecNumber evidence="6">5.2.1.8</ecNumber>
    </recommendedName>
</protein>
<dbReference type="InterPro" id="IPR007886">
    <property type="entry name" value="AlaDH/PNT_N"/>
</dbReference>
<feature type="transmembrane region" description="Helical" evidence="8">
    <location>
        <begin position="1090"/>
        <end position="1109"/>
    </location>
</feature>
<evidence type="ECO:0000256" key="4">
    <source>
        <dbReference type="ARBA" id="ARBA00023027"/>
    </source>
</evidence>